<dbReference type="SMART" id="SM00487">
    <property type="entry name" value="DEXDc"/>
    <property type="match status" value="1"/>
</dbReference>
<dbReference type="Pfam" id="PF11867">
    <property type="entry name" value="T1RH-like_C"/>
    <property type="match status" value="1"/>
</dbReference>
<keyword evidence="3" id="KW-0540">Nuclease</keyword>
<dbReference type="Proteomes" id="UP000319949">
    <property type="component" value="Unassembled WGS sequence"/>
</dbReference>
<dbReference type="InterPro" id="IPR004473">
    <property type="entry name" value="Restrct_endonuc_typeI_HsdR"/>
</dbReference>
<evidence type="ECO:0000256" key="4">
    <source>
        <dbReference type="ARBA" id="ARBA00022741"/>
    </source>
</evidence>
<evidence type="ECO:0000256" key="5">
    <source>
        <dbReference type="ARBA" id="ARBA00022747"/>
    </source>
</evidence>
<comment type="caution">
    <text evidence="12">The sequence shown here is derived from an EMBL/GenBank/DDBJ whole genome shotgun (WGS) entry which is preliminary data.</text>
</comment>
<dbReference type="RefSeq" id="WP_145657951.1">
    <property type="nucleotide sequence ID" value="NZ_VITK01000001.1"/>
</dbReference>
<keyword evidence="13" id="KW-1185">Reference proteome</keyword>
<keyword evidence="4 10" id="KW-0547">Nucleotide-binding</keyword>
<dbReference type="SUPFAM" id="SSF52540">
    <property type="entry name" value="P-loop containing nucleoside triphosphate hydrolases"/>
    <property type="match status" value="2"/>
</dbReference>
<dbReference type="GO" id="GO:0009035">
    <property type="term" value="F:type I site-specific deoxyribonuclease activity"/>
    <property type="evidence" value="ECO:0007669"/>
    <property type="project" value="UniProtKB-EC"/>
</dbReference>
<dbReference type="AlphaFoldDB" id="A0A560EDV6"/>
<dbReference type="Gene3D" id="3.40.50.300">
    <property type="entry name" value="P-loop containing nucleotide triphosphate hydrolases"/>
    <property type="match status" value="3"/>
</dbReference>
<evidence type="ECO:0000256" key="1">
    <source>
        <dbReference type="ARBA" id="ARBA00000851"/>
    </source>
</evidence>
<dbReference type="GO" id="GO:0009307">
    <property type="term" value="P:DNA restriction-modification system"/>
    <property type="evidence" value="ECO:0007669"/>
    <property type="project" value="UniProtKB-KW"/>
</dbReference>
<dbReference type="Pfam" id="PF22679">
    <property type="entry name" value="T1R_D3-like"/>
    <property type="match status" value="1"/>
</dbReference>
<dbReference type="Pfam" id="PF18766">
    <property type="entry name" value="SWI2_SNF2"/>
    <property type="match status" value="1"/>
</dbReference>
<protein>
    <recommendedName>
        <fullName evidence="10">Type I restriction enzyme endonuclease subunit</fullName>
        <shortName evidence="10">R protein</shortName>
        <ecNumber evidence="10">3.1.21.3</ecNumber>
    </recommendedName>
</protein>
<dbReference type="GO" id="GO:0003677">
    <property type="term" value="F:DNA binding"/>
    <property type="evidence" value="ECO:0007669"/>
    <property type="project" value="UniProtKB-KW"/>
</dbReference>
<dbReference type="CDD" id="cd18030">
    <property type="entry name" value="DEXHc_RE_I_HsdR"/>
    <property type="match status" value="1"/>
</dbReference>
<reference evidence="12 13" key="1">
    <citation type="submission" date="2019-06" db="EMBL/GenBank/DDBJ databases">
        <title>Genomic Encyclopedia of Type Strains, Phase IV (KMG-V): Genome sequencing to study the core and pangenomes of soil and plant-associated prokaryotes.</title>
        <authorList>
            <person name="Whitman W."/>
        </authorList>
    </citation>
    <scope>NUCLEOTIDE SEQUENCE [LARGE SCALE GENOMIC DNA]</scope>
    <source>
        <strain evidence="12 13">BR 510</strain>
    </source>
</reference>
<comment type="function">
    <text evidence="10">Subunit R is required for both nuclease and ATPase activities, but not for modification.</text>
</comment>
<accession>A0A560EDV6</accession>
<evidence type="ECO:0000256" key="3">
    <source>
        <dbReference type="ARBA" id="ARBA00022722"/>
    </source>
</evidence>
<evidence type="ECO:0000256" key="9">
    <source>
        <dbReference type="ARBA" id="ARBA00023125"/>
    </source>
</evidence>
<dbReference type="InterPro" id="IPR040980">
    <property type="entry name" value="SWI2_SNF2"/>
</dbReference>
<dbReference type="InterPro" id="IPR014001">
    <property type="entry name" value="Helicase_ATP-bd"/>
</dbReference>
<evidence type="ECO:0000256" key="2">
    <source>
        <dbReference type="ARBA" id="ARBA00008598"/>
    </source>
</evidence>
<comment type="catalytic activity">
    <reaction evidence="1 10">
        <text>Endonucleolytic cleavage of DNA to give random double-stranded fragments with terminal 5'-phosphates, ATP is simultaneously hydrolyzed.</text>
        <dbReference type="EC" id="3.1.21.3"/>
    </reaction>
</comment>
<keyword evidence="9 10" id="KW-0238">DNA-binding</keyword>
<dbReference type="PROSITE" id="PS51192">
    <property type="entry name" value="HELICASE_ATP_BIND_1"/>
    <property type="match status" value="1"/>
</dbReference>
<comment type="subunit">
    <text evidence="10">The type I restriction/modification system is composed of three polypeptides R, M and S.</text>
</comment>
<keyword evidence="8 10" id="KW-0067">ATP-binding</keyword>
<dbReference type="GO" id="GO:0005524">
    <property type="term" value="F:ATP binding"/>
    <property type="evidence" value="ECO:0007669"/>
    <property type="project" value="UniProtKB-KW"/>
</dbReference>
<dbReference type="InterPro" id="IPR021810">
    <property type="entry name" value="T1RH-like_C"/>
</dbReference>
<evidence type="ECO:0000313" key="13">
    <source>
        <dbReference type="Proteomes" id="UP000319949"/>
    </source>
</evidence>
<dbReference type="InterPro" id="IPR051268">
    <property type="entry name" value="Type-I_R_enzyme_R_subunit"/>
</dbReference>
<dbReference type="OrthoDB" id="9758243at2"/>
<dbReference type="PANTHER" id="PTHR30195">
    <property type="entry name" value="TYPE I SITE-SPECIFIC DEOXYRIBONUCLEASE PROTEIN SUBUNIT M AND R"/>
    <property type="match status" value="1"/>
</dbReference>
<dbReference type="InterPro" id="IPR055180">
    <property type="entry name" value="HsdR_RecA-like_helicase_dom_2"/>
</dbReference>
<keyword evidence="5 10" id="KW-0680">Restriction system</keyword>
<evidence type="ECO:0000313" key="12">
    <source>
        <dbReference type="EMBL" id="TWB07465.1"/>
    </source>
</evidence>
<dbReference type="CDD" id="cd18800">
    <property type="entry name" value="SF2_C_EcoR124I-like"/>
    <property type="match status" value="1"/>
</dbReference>
<keyword evidence="7 10" id="KW-0378">Hydrolase</keyword>
<feature type="domain" description="Helicase ATP-binding" evidence="11">
    <location>
        <begin position="300"/>
        <end position="482"/>
    </location>
</feature>
<evidence type="ECO:0000256" key="10">
    <source>
        <dbReference type="RuleBase" id="RU364115"/>
    </source>
</evidence>
<dbReference type="EC" id="3.1.21.3" evidence="10"/>
<gene>
    <name evidence="12" type="ORF">FBZ96_1011289</name>
</gene>
<dbReference type="EMBL" id="VITK01000001">
    <property type="protein sequence ID" value="TWB07465.1"/>
    <property type="molecule type" value="Genomic_DNA"/>
</dbReference>
<evidence type="ECO:0000256" key="6">
    <source>
        <dbReference type="ARBA" id="ARBA00022759"/>
    </source>
</evidence>
<dbReference type="NCBIfam" id="TIGR00348">
    <property type="entry name" value="hsdR"/>
    <property type="match status" value="1"/>
</dbReference>
<organism evidence="12 13">
    <name type="scientific">Bradyrhizobium stylosanthis</name>
    <dbReference type="NCBI Taxonomy" id="1803665"/>
    <lineage>
        <taxon>Bacteria</taxon>
        <taxon>Pseudomonadati</taxon>
        <taxon>Pseudomonadota</taxon>
        <taxon>Alphaproteobacteria</taxon>
        <taxon>Hyphomicrobiales</taxon>
        <taxon>Nitrobacteraceae</taxon>
        <taxon>Bradyrhizobium</taxon>
    </lineage>
</organism>
<keyword evidence="6" id="KW-0255">Endonuclease</keyword>
<comment type="similarity">
    <text evidence="2 10">Belongs to the HsdR family.</text>
</comment>
<dbReference type="InterPro" id="IPR007409">
    <property type="entry name" value="Restrct_endonuc_type1_HsdR_N"/>
</dbReference>
<dbReference type="InterPro" id="IPR027417">
    <property type="entry name" value="P-loop_NTPase"/>
</dbReference>
<evidence type="ECO:0000256" key="7">
    <source>
        <dbReference type="ARBA" id="ARBA00022801"/>
    </source>
</evidence>
<dbReference type="CDD" id="cd22332">
    <property type="entry name" value="HsdR_N"/>
    <property type="match status" value="1"/>
</dbReference>
<dbReference type="Pfam" id="PF04313">
    <property type="entry name" value="HSDR_N"/>
    <property type="match status" value="1"/>
</dbReference>
<evidence type="ECO:0000259" key="11">
    <source>
        <dbReference type="PROSITE" id="PS51192"/>
    </source>
</evidence>
<evidence type="ECO:0000256" key="8">
    <source>
        <dbReference type="ARBA" id="ARBA00022840"/>
    </source>
</evidence>
<name>A0A560EDV6_9BRAD</name>
<dbReference type="PANTHER" id="PTHR30195:SF15">
    <property type="entry name" value="TYPE I RESTRICTION ENZYME HINDI ENDONUCLEASE SUBUNIT"/>
    <property type="match status" value="1"/>
</dbReference>
<dbReference type="Gene3D" id="3.90.1570.50">
    <property type="match status" value="1"/>
</dbReference>
<sequence length="1050" mass="115842">MTDIYSVSSITATLGFREEAVELAALSWFELIGWKTVSGDYLAPDGLMGARTSYKQAVLEPELRSALATLNPDATPAMIDAAVRTVLAIPSQDVLENNRTFHPLLASGVPVEVNQGGESRTIGLRLLDRINPTANRLLVANQFIIQGSDERDGIRADVVVFVNGLPLGLLELKSPADAQATLERAHRQLQNYRSKVPELLRFNQVLIVSDGLQARIGSLTAGMDRFAPWRTVDGAALDDSGRSELEVLIRGVFAPERFLDLIVDYIAFEVVDGVVHSKKLAGYHQFHAVRKALASTIDAEGTHGQRRGGVVWHTQGSGKSLTMLFFVRQLQLAKALKNPTIVVVTDRNDLDDQLSGTFNAHISALRGIPAQADSAEEMRRLLTVDIGGLVFTSIQKFRGDDGEHPLLTPRSNVVVIADEAHRTQYGFRKRFVVGEGGVREQVGFAEYLRQALPNATFVGFTGTPIDDRDRSTVGVFGEVIDTYDMTQAVADKATVPIHYTARLAKLRLNLTDEEREELDALAEELTEGDDAAIERNKGNLTRFEEVVGAPDRVSQIAADIVTHFEQRREAMAGGKGMIVTISRRVAVELYDRIAELRPDWVSADPRDDSSGMLKVVITGNGNADPAPLQPHLRSKKRREALAERFKKPGSGFDLVIVRDMWLTGFDAPSLHTLYIDKPMRGHGLMQAIARVNRVWGDKPGGLVVDYLGIGAELRAALAQYTARDRDQVRLDPDEAVRQTLMRLESAQSLLEGAPWRDFFPAGSAARLTILKQCLEHVLASGSREDFIEAATKLEVAYALSAGDERVTARRDEIALIAAIRANLIKYTAGAGRGRENIERDIRQLLSRAVMADGILDVFKSAGLDQPDLSILSDEFLAEVGQIKEKNLAVETLRRLLADEIKARSRSNIVEATKLSDRLDDTIRRYHNRAVDSLQVIEELIALARDISAANARSAELGLNSEELAFYDALSENGSAKALMEHEHLRLLAQALVQAIRKSASIDWTRKESVRARMRIEVRKLLARYGYPPDLQKAAVDLVIRQAEAFANVWN</sequence>
<proteinExistence type="inferred from homology"/>